<comment type="caution">
    <text evidence="2">The sequence shown here is derived from an EMBL/GenBank/DDBJ whole genome shotgun (WGS) entry which is preliminary data.</text>
</comment>
<evidence type="ECO:0000256" key="1">
    <source>
        <dbReference type="SAM" id="MobiDB-lite"/>
    </source>
</evidence>
<sequence length="237" mass="26262">PRSLDQRNANISIQLTQPWGSGADKDGDPTPQLKCCATPRHSRRRTRLGQRVDFPSRTKIDVHAETLSMEFGDAYVKFNIFEALKHLAEDHSIFSIDTIDGLMEEYFQLGTSGASLANFVNISDAIDCFCTMAAKADSEILSNTLHFSYSRESISDLIHCKIDGVFGNSQHAKFLVADTNKQGVKGAMNLIRPKSNFGINFRKANRVKSNSKGRKIAETDSNKQELAETDSTNIKGT</sequence>
<reference evidence="2" key="1">
    <citation type="submission" date="2018-05" db="EMBL/GenBank/DDBJ databases">
        <title>Draft genome of Mucuna pruriens seed.</title>
        <authorList>
            <person name="Nnadi N.E."/>
            <person name="Vos R."/>
            <person name="Hasami M.H."/>
            <person name="Devisetty U.K."/>
            <person name="Aguiy J.C."/>
        </authorList>
    </citation>
    <scope>NUCLEOTIDE SEQUENCE [LARGE SCALE GENOMIC DNA]</scope>
    <source>
        <strain evidence="2">JCA_2017</strain>
    </source>
</reference>
<name>A0A371IFL4_MUCPR</name>
<organism evidence="2 3">
    <name type="scientific">Mucuna pruriens</name>
    <name type="common">Velvet bean</name>
    <name type="synonym">Dolichos pruriens</name>
    <dbReference type="NCBI Taxonomy" id="157652"/>
    <lineage>
        <taxon>Eukaryota</taxon>
        <taxon>Viridiplantae</taxon>
        <taxon>Streptophyta</taxon>
        <taxon>Embryophyta</taxon>
        <taxon>Tracheophyta</taxon>
        <taxon>Spermatophyta</taxon>
        <taxon>Magnoliopsida</taxon>
        <taxon>eudicotyledons</taxon>
        <taxon>Gunneridae</taxon>
        <taxon>Pentapetalae</taxon>
        <taxon>rosids</taxon>
        <taxon>fabids</taxon>
        <taxon>Fabales</taxon>
        <taxon>Fabaceae</taxon>
        <taxon>Papilionoideae</taxon>
        <taxon>50 kb inversion clade</taxon>
        <taxon>NPAAA clade</taxon>
        <taxon>indigoferoid/millettioid clade</taxon>
        <taxon>Phaseoleae</taxon>
        <taxon>Mucuna</taxon>
    </lineage>
</organism>
<proteinExistence type="predicted"/>
<keyword evidence="3" id="KW-1185">Reference proteome</keyword>
<protein>
    <submittedName>
        <fullName evidence="2">Uncharacterized protein</fullName>
    </submittedName>
</protein>
<dbReference type="AlphaFoldDB" id="A0A371IFL4"/>
<feature type="non-terminal residue" evidence="2">
    <location>
        <position position="237"/>
    </location>
</feature>
<accession>A0A371IFL4</accession>
<evidence type="ECO:0000313" key="2">
    <source>
        <dbReference type="EMBL" id="RDY13798.1"/>
    </source>
</evidence>
<feature type="non-terminal residue" evidence="2">
    <location>
        <position position="1"/>
    </location>
</feature>
<dbReference type="Proteomes" id="UP000257109">
    <property type="component" value="Unassembled WGS sequence"/>
</dbReference>
<gene>
    <name evidence="2" type="ORF">CR513_01235</name>
</gene>
<evidence type="ECO:0000313" key="3">
    <source>
        <dbReference type="Proteomes" id="UP000257109"/>
    </source>
</evidence>
<feature type="compositionally biased region" description="Basic and acidic residues" evidence="1">
    <location>
        <begin position="215"/>
        <end position="226"/>
    </location>
</feature>
<feature type="region of interest" description="Disordered" evidence="1">
    <location>
        <begin position="208"/>
        <end position="237"/>
    </location>
</feature>
<dbReference type="EMBL" id="QJKJ01000198">
    <property type="protein sequence ID" value="RDY13798.1"/>
    <property type="molecule type" value="Genomic_DNA"/>
</dbReference>